<organism evidence="1 2">
    <name type="scientific">Ameca splendens</name>
    <dbReference type="NCBI Taxonomy" id="208324"/>
    <lineage>
        <taxon>Eukaryota</taxon>
        <taxon>Metazoa</taxon>
        <taxon>Chordata</taxon>
        <taxon>Craniata</taxon>
        <taxon>Vertebrata</taxon>
        <taxon>Euteleostomi</taxon>
        <taxon>Actinopterygii</taxon>
        <taxon>Neopterygii</taxon>
        <taxon>Teleostei</taxon>
        <taxon>Neoteleostei</taxon>
        <taxon>Acanthomorphata</taxon>
        <taxon>Ovalentaria</taxon>
        <taxon>Atherinomorphae</taxon>
        <taxon>Cyprinodontiformes</taxon>
        <taxon>Goodeidae</taxon>
        <taxon>Ameca</taxon>
    </lineage>
</organism>
<sequence>MNNSKLIKRFDRQEYAGVLLSPLLRLTAAVTRVPELLTFQGGAESRGNDALICSGMPVCWHHDPSRLCSSVQFGFLHLFFYGGECE</sequence>
<reference evidence="1 2" key="1">
    <citation type="submission" date="2021-06" db="EMBL/GenBank/DDBJ databases">
        <authorList>
            <person name="Palmer J.M."/>
        </authorList>
    </citation>
    <scope>NUCLEOTIDE SEQUENCE [LARGE SCALE GENOMIC DNA]</scope>
    <source>
        <strain evidence="1 2">AS_MEX2019</strain>
        <tissue evidence="1">Muscle</tissue>
    </source>
</reference>
<evidence type="ECO:0000313" key="1">
    <source>
        <dbReference type="EMBL" id="MEQ2281795.1"/>
    </source>
</evidence>
<comment type="caution">
    <text evidence="1">The sequence shown here is derived from an EMBL/GenBank/DDBJ whole genome shotgun (WGS) entry which is preliminary data.</text>
</comment>
<keyword evidence="2" id="KW-1185">Reference proteome</keyword>
<gene>
    <name evidence="1" type="ORF">AMECASPLE_034049</name>
</gene>
<dbReference type="Proteomes" id="UP001469553">
    <property type="component" value="Unassembled WGS sequence"/>
</dbReference>
<proteinExistence type="predicted"/>
<protein>
    <submittedName>
        <fullName evidence="1">Uncharacterized protein</fullName>
    </submittedName>
</protein>
<dbReference type="EMBL" id="JAHRIP010004740">
    <property type="protein sequence ID" value="MEQ2281795.1"/>
    <property type="molecule type" value="Genomic_DNA"/>
</dbReference>
<name>A0ABV0XKA5_9TELE</name>
<evidence type="ECO:0000313" key="2">
    <source>
        <dbReference type="Proteomes" id="UP001469553"/>
    </source>
</evidence>
<accession>A0ABV0XKA5</accession>